<comment type="caution">
    <text evidence="2">The sequence shown here is derived from an EMBL/GenBank/DDBJ whole genome shotgun (WGS) entry which is preliminary data.</text>
</comment>
<gene>
    <name evidence="2" type="ORF">MF672_036695</name>
</gene>
<feature type="region of interest" description="Disordered" evidence="1">
    <location>
        <begin position="35"/>
        <end position="75"/>
    </location>
</feature>
<dbReference type="EMBL" id="JAKRKC020000002">
    <property type="protein sequence ID" value="MCK2219295.1"/>
    <property type="molecule type" value="Genomic_DNA"/>
</dbReference>
<dbReference type="Proteomes" id="UP001317259">
    <property type="component" value="Unassembled WGS sequence"/>
</dbReference>
<proteinExistence type="predicted"/>
<evidence type="ECO:0000313" key="3">
    <source>
        <dbReference type="Proteomes" id="UP001317259"/>
    </source>
</evidence>
<evidence type="ECO:0000313" key="2">
    <source>
        <dbReference type="EMBL" id="MCK2219295.1"/>
    </source>
</evidence>
<accession>A0ABT0G409</accession>
<sequence length="110" mass="11298">MDQTRKMWASAAVVGVIVAGGVSIAAAASAGRLDRVSEQTRAVVGGTSPSGAPGQPAATPSGTDDGVVVSEEVNPDPDEVLRYWSDDRMEGAEPMPMPVVTESGTFHITE</sequence>
<feature type="region of interest" description="Disordered" evidence="1">
    <location>
        <begin position="88"/>
        <end position="110"/>
    </location>
</feature>
<protein>
    <submittedName>
        <fullName evidence="2">Uncharacterized protein</fullName>
    </submittedName>
</protein>
<keyword evidence="3" id="KW-1185">Reference proteome</keyword>
<name>A0ABT0G409_9ACTN</name>
<dbReference type="RefSeq" id="WP_242376774.1">
    <property type="nucleotide sequence ID" value="NZ_JAKRKC020000002.1"/>
</dbReference>
<evidence type="ECO:0000256" key="1">
    <source>
        <dbReference type="SAM" id="MobiDB-lite"/>
    </source>
</evidence>
<reference evidence="2 3" key="1">
    <citation type="submission" date="2022-04" db="EMBL/GenBank/DDBJ databases">
        <title>Genome draft of Actinomadura sp. ATCC 31491.</title>
        <authorList>
            <person name="Shi X."/>
            <person name="Du Y."/>
        </authorList>
    </citation>
    <scope>NUCLEOTIDE SEQUENCE [LARGE SCALE GENOMIC DNA]</scope>
    <source>
        <strain evidence="2 3">ATCC 31491</strain>
    </source>
</reference>
<organism evidence="2 3">
    <name type="scientific">Actinomadura luzonensis</name>
    <dbReference type="NCBI Taxonomy" id="2805427"/>
    <lineage>
        <taxon>Bacteria</taxon>
        <taxon>Bacillati</taxon>
        <taxon>Actinomycetota</taxon>
        <taxon>Actinomycetes</taxon>
        <taxon>Streptosporangiales</taxon>
        <taxon>Thermomonosporaceae</taxon>
        <taxon>Actinomadura</taxon>
    </lineage>
</organism>